<dbReference type="RefSeq" id="XP_044660535.1">
    <property type="nucleotide sequence ID" value="XM_044804600.1"/>
</dbReference>
<organism evidence="2 3">
    <name type="scientific">Cercospora kikuchii</name>
    <dbReference type="NCBI Taxonomy" id="84275"/>
    <lineage>
        <taxon>Eukaryota</taxon>
        <taxon>Fungi</taxon>
        <taxon>Dikarya</taxon>
        <taxon>Ascomycota</taxon>
        <taxon>Pezizomycotina</taxon>
        <taxon>Dothideomycetes</taxon>
        <taxon>Dothideomycetidae</taxon>
        <taxon>Mycosphaerellales</taxon>
        <taxon>Mycosphaerellaceae</taxon>
        <taxon>Cercospora</taxon>
    </lineage>
</organism>
<dbReference type="AlphaFoldDB" id="A0A9P3CX56"/>
<proteinExistence type="predicted"/>
<gene>
    <name evidence="2" type="ORF">CKM354_000918800</name>
</gene>
<evidence type="ECO:0000313" key="2">
    <source>
        <dbReference type="EMBL" id="GIZ46048.1"/>
    </source>
</evidence>
<sequence>MVRRNAPRLTLGSEDAVYNLTGDDQAIPEEHFSLLRPSEQSFDALLFDIWMTVFAVFGGTAALAWLVLYAVALVKVKLRKFFHAQEQSPKPLEWKKVVTVSLCAVAYHLAVVAIWYAIPDASWVSSGLSHVAARSARLIVRAEIGISMVVSAFVMGLKLLFD</sequence>
<feature type="transmembrane region" description="Helical" evidence="1">
    <location>
        <begin position="97"/>
        <end position="118"/>
    </location>
</feature>
<evidence type="ECO:0000313" key="3">
    <source>
        <dbReference type="Proteomes" id="UP000825890"/>
    </source>
</evidence>
<dbReference type="OrthoDB" id="3643246at2759"/>
<keyword evidence="1" id="KW-0812">Transmembrane</keyword>
<keyword evidence="1" id="KW-1133">Transmembrane helix</keyword>
<name>A0A9P3CX56_9PEZI</name>
<accession>A0A9P3CX56</accession>
<dbReference type="GeneID" id="68294763"/>
<dbReference type="Proteomes" id="UP000825890">
    <property type="component" value="Unassembled WGS sequence"/>
</dbReference>
<reference evidence="2 3" key="1">
    <citation type="submission" date="2021-01" db="EMBL/GenBank/DDBJ databases">
        <title>Cercospora kikuchii MAFF 305040 whole genome shotgun sequence.</title>
        <authorList>
            <person name="Kashiwa T."/>
            <person name="Suzuki T."/>
        </authorList>
    </citation>
    <scope>NUCLEOTIDE SEQUENCE [LARGE SCALE GENOMIC DNA]</scope>
    <source>
        <strain evidence="2 3">MAFF 305040</strain>
    </source>
</reference>
<comment type="caution">
    <text evidence="2">The sequence shown here is derived from an EMBL/GenBank/DDBJ whole genome shotgun (WGS) entry which is preliminary data.</text>
</comment>
<feature type="transmembrane region" description="Helical" evidence="1">
    <location>
        <begin position="138"/>
        <end position="161"/>
    </location>
</feature>
<keyword evidence="3" id="KW-1185">Reference proteome</keyword>
<dbReference type="EMBL" id="BOLY01000006">
    <property type="protein sequence ID" value="GIZ46048.1"/>
    <property type="molecule type" value="Genomic_DNA"/>
</dbReference>
<keyword evidence="1" id="KW-0472">Membrane</keyword>
<feature type="transmembrane region" description="Helical" evidence="1">
    <location>
        <begin position="49"/>
        <end position="76"/>
    </location>
</feature>
<evidence type="ECO:0000256" key="1">
    <source>
        <dbReference type="SAM" id="Phobius"/>
    </source>
</evidence>
<protein>
    <submittedName>
        <fullName evidence="2">Uncharacterized protein</fullName>
    </submittedName>
</protein>